<evidence type="ECO:0000313" key="2">
    <source>
        <dbReference type="Proteomes" id="UP000092484"/>
    </source>
</evidence>
<comment type="caution">
    <text evidence="1">The sequence shown here is derived from an EMBL/GenBank/DDBJ whole genome shotgun (WGS) entry which is preliminary data.</text>
</comment>
<dbReference type="SUPFAM" id="SSF63829">
    <property type="entry name" value="Calcium-dependent phosphotriesterase"/>
    <property type="match status" value="1"/>
</dbReference>
<dbReference type="STRING" id="1300349.I603_1376"/>
<evidence type="ECO:0000313" key="1">
    <source>
        <dbReference type="EMBL" id="OBV10968.1"/>
    </source>
</evidence>
<reference evidence="1 2" key="1">
    <citation type="submission" date="2016-06" db="EMBL/GenBank/DDBJ databases">
        <title>Genome sequence of Porphyrobacter dokdonensis DSW-74.</title>
        <authorList>
            <person name="Kim J.F."/>
            <person name="Song J.Y."/>
        </authorList>
    </citation>
    <scope>NUCLEOTIDE SEQUENCE [LARGE SCALE GENOMIC DNA]</scope>
    <source>
        <strain evidence="1 2">DSW-74</strain>
    </source>
</reference>
<evidence type="ECO:0008006" key="3">
    <source>
        <dbReference type="Google" id="ProtNLM"/>
    </source>
</evidence>
<proteinExistence type="predicted"/>
<dbReference type="InterPro" id="IPR011042">
    <property type="entry name" value="6-blade_b-propeller_TolB-like"/>
</dbReference>
<protein>
    <recommendedName>
        <fullName evidence="3">SMP-30/Gluconolactonase/LRE-like region domain-containing protein</fullName>
    </recommendedName>
</protein>
<keyword evidence="2" id="KW-1185">Reference proteome</keyword>
<dbReference type="Proteomes" id="UP000092484">
    <property type="component" value="Unassembled WGS sequence"/>
</dbReference>
<sequence length="96" mass="9574">MFATPGQVDDFAIAGDGSIYLATHGDTIMRAQADGTLTTVLPTGGDGSTAVAFVPGDPASLYVLTTGGLLEGAGRPARLLRIALPGGPAFCDQAVP</sequence>
<accession>A0A1A7BEK6</accession>
<dbReference type="Gene3D" id="2.120.10.30">
    <property type="entry name" value="TolB, C-terminal domain"/>
    <property type="match status" value="1"/>
</dbReference>
<dbReference type="AlphaFoldDB" id="A0A1A7BEK6"/>
<organism evidence="1 2">
    <name type="scientific">Erythrobacter dokdonensis DSW-74</name>
    <dbReference type="NCBI Taxonomy" id="1300349"/>
    <lineage>
        <taxon>Bacteria</taxon>
        <taxon>Pseudomonadati</taxon>
        <taxon>Pseudomonadota</taxon>
        <taxon>Alphaproteobacteria</taxon>
        <taxon>Sphingomonadales</taxon>
        <taxon>Erythrobacteraceae</taxon>
        <taxon>Erythrobacter/Porphyrobacter group</taxon>
        <taxon>Erythrobacter</taxon>
    </lineage>
</organism>
<dbReference type="EMBL" id="LZYB01000003">
    <property type="protein sequence ID" value="OBV10968.1"/>
    <property type="molecule type" value="Genomic_DNA"/>
</dbReference>
<gene>
    <name evidence="1" type="ORF">I603_1376</name>
</gene>
<name>A0A1A7BEK6_9SPHN</name>